<gene>
    <name evidence="3" type="ORF">P4O66_003805</name>
</gene>
<feature type="compositionally biased region" description="Polar residues" evidence="1">
    <location>
        <begin position="49"/>
        <end position="74"/>
    </location>
</feature>
<name>A0AAD8ZRM9_9TELE</name>
<dbReference type="EMBL" id="JAROKS010000004">
    <property type="protein sequence ID" value="KAK1803859.1"/>
    <property type="molecule type" value="Genomic_DNA"/>
</dbReference>
<evidence type="ECO:0008006" key="5">
    <source>
        <dbReference type="Google" id="ProtNLM"/>
    </source>
</evidence>
<comment type="caution">
    <text evidence="3">The sequence shown here is derived from an EMBL/GenBank/DDBJ whole genome shotgun (WGS) entry which is preliminary data.</text>
</comment>
<dbReference type="Proteomes" id="UP001239994">
    <property type="component" value="Unassembled WGS sequence"/>
</dbReference>
<proteinExistence type="predicted"/>
<evidence type="ECO:0000256" key="2">
    <source>
        <dbReference type="SAM" id="SignalP"/>
    </source>
</evidence>
<keyword evidence="4" id="KW-1185">Reference proteome</keyword>
<protein>
    <recommendedName>
        <fullName evidence="5">Reverse transcriptase domain-containing protein</fullName>
    </recommendedName>
</protein>
<evidence type="ECO:0000313" key="3">
    <source>
        <dbReference type="EMBL" id="KAK1803859.1"/>
    </source>
</evidence>
<organism evidence="3 4">
    <name type="scientific">Electrophorus voltai</name>
    <dbReference type="NCBI Taxonomy" id="2609070"/>
    <lineage>
        <taxon>Eukaryota</taxon>
        <taxon>Metazoa</taxon>
        <taxon>Chordata</taxon>
        <taxon>Craniata</taxon>
        <taxon>Vertebrata</taxon>
        <taxon>Euteleostomi</taxon>
        <taxon>Actinopterygii</taxon>
        <taxon>Neopterygii</taxon>
        <taxon>Teleostei</taxon>
        <taxon>Ostariophysi</taxon>
        <taxon>Gymnotiformes</taxon>
        <taxon>Gymnotoidei</taxon>
        <taxon>Gymnotidae</taxon>
        <taxon>Electrophorus</taxon>
    </lineage>
</organism>
<accession>A0AAD8ZRM9</accession>
<sequence length="196" mass="21805">MVRFILLAALPTMLETAHLLFCKVFRQFGLPKDIISDSVHVLGVEGTAEQGQHHNQPNVRLLPTGQQTSGTRNQKWLFGGPSKSHVYAPTTDAEEEDVEKFCGELQLAIDQVPAKDTIFIARDFNAKCVQFELDTLLNNTAISGNLSTNVFSALTQSYSVMNGPIPNTECLPFFAKRFGISLPLNSEDRKKFKDFN</sequence>
<feature type="region of interest" description="Disordered" evidence="1">
    <location>
        <begin position="48"/>
        <end position="74"/>
    </location>
</feature>
<evidence type="ECO:0000313" key="4">
    <source>
        <dbReference type="Proteomes" id="UP001239994"/>
    </source>
</evidence>
<evidence type="ECO:0000256" key="1">
    <source>
        <dbReference type="SAM" id="MobiDB-lite"/>
    </source>
</evidence>
<keyword evidence="2" id="KW-0732">Signal</keyword>
<reference evidence="3" key="1">
    <citation type="submission" date="2023-03" db="EMBL/GenBank/DDBJ databases">
        <title>Electrophorus voltai genome.</title>
        <authorList>
            <person name="Bian C."/>
        </authorList>
    </citation>
    <scope>NUCLEOTIDE SEQUENCE</scope>
    <source>
        <strain evidence="3">CB-2022</strain>
        <tissue evidence="3">Muscle</tissue>
    </source>
</reference>
<feature type="chain" id="PRO_5042057985" description="Reverse transcriptase domain-containing protein" evidence="2">
    <location>
        <begin position="17"/>
        <end position="196"/>
    </location>
</feature>
<feature type="signal peptide" evidence="2">
    <location>
        <begin position="1"/>
        <end position="16"/>
    </location>
</feature>
<dbReference type="AlphaFoldDB" id="A0AAD8ZRM9"/>